<evidence type="ECO:0000256" key="1">
    <source>
        <dbReference type="SAM" id="MobiDB-lite"/>
    </source>
</evidence>
<name>A0A5P1EGI4_ASPOF</name>
<accession>A0A5P1EGI4</accession>
<dbReference type="AlphaFoldDB" id="A0A5P1EGI4"/>
<dbReference type="EMBL" id="CM007387">
    <property type="protein sequence ID" value="ONK63801.1"/>
    <property type="molecule type" value="Genomic_DNA"/>
</dbReference>
<proteinExistence type="predicted"/>
<keyword evidence="3" id="KW-1185">Reference proteome</keyword>
<reference evidence="3" key="1">
    <citation type="journal article" date="2017" name="Nat. Commun.">
        <title>The asparagus genome sheds light on the origin and evolution of a young Y chromosome.</title>
        <authorList>
            <person name="Harkess A."/>
            <person name="Zhou J."/>
            <person name="Xu C."/>
            <person name="Bowers J.E."/>
            <person name="Van der Hulst R."/>
            <person name="Ayyampalayam S."/>
            <person name="Mercati F."/>
            <person name="Riccardi P."/>
            <person name="McKain M.R."/>
            <person name="Kakrana A."/>
            <person name="Tang H."/>
            <person name="Ray J."/>
            <person name="Groenendijk J."/>
            <person name="Arikit S."/>
            <person name="Mathioni S.M."/>
            <person name="Nakano M."/>
            <person name="Shan H."/>
            <person name="Telgmann-Rauber A."/>
            <person name="Kanno A."/>
            <person name="Yue Z."/>
            <person name="Chen H."/>
            <person name="Li W."/>
            <person name="Chen Y."/>
            <person name="Xu X."/>
            <person name="Zhang Y."/>
            <person name="Luo S."/>
            <person name="Chen H."/>
            <person name="Gao J."/>
            <person name="Mao Z."/>
            <person name="Pires J.C."/>
            <person name="Luo M."/>
            <person name="Kudrna D."/>
            <person name="Wing R.A."/>
            <person name="Meyers B.C."/>
            <person name="Yi K."/>
            <person name="Kong H."/>
            <person name="Lavrijsen P."/>
            <person name="Sunseri F."/>
            <person name="Falavigna A."/>
            <person name="Ye Y."/>
            <person name="Leebens-Mack J.H."/>
            <person name="Chen G."/>
        </authorList>
    </citation>
    <scope>NUCLEOTIDE SEQUENCE [LARGE SCALE GENOMIC DNA]</scope>
    <source>
        <strain evidence="3">cv. DH0086</strain>
    </source>
</reference>
<evidence type="ECO:0000313" key="3">
    <source>
        <dbReference type="Proteomes" id="UP000243459"/>
    </source>
</evidence>
<organism evidence="2 3">
    <name type="scientific">Asparagus officinalis</name>
    <name type="common">Garden asparagus</name>
    <dbReference type="NCBI Taxonomy" id="4686"/>
    <lineage>
        <taxon>Eukaryota</taxon>
        <taxon>Viridiplantae</taxon>
        <taxon>Streptophyta</taxon>
        <taxon>Embryophyta</taxon>
        <taxon>Tracheophyta</taxon>
        <taxon>Spermatophyta</taxon>
        <taxon>Magnoliopsida</taxon>
        <taxon>Liliopsida</taxon>
        <taxon>Asparagales</taxon>
        <taxon>Asparagaceae</taxon>
        <taxon>Asparagoideae</taxon>
        <taxon>Asparagus</taxon>
    </lineage>
</organism>
<dbReference type="Proteomes" id="UP000243459">
    <property type="component" value="Chromosome 7"/>
</dbReference>
<sequence>MVILGSAIKPKRHHSNSLQRYASARSGHQAKGLGKGERRCGWRRRPEVALREVVNGGGARCGGGEVLGRGAWIWGSLASRLGRTWVAGDGGQRWWSRASTGHRGAWGGSGACLEDCKREIVG</sequence>
<protein>
    <submittedName>
        <fullName evidence="2">Uncharacterized protein</fullName>
    </submittedName>
</protein>
<dbReference type="Gramene" id="ONK63801">
    <property type="protein sequence ID" value="ONK63801"/>
    <property type="gene ID" value="A4U43_C07F19080"/>
</dbReference>
<evidence type="ECO:0000313" key="2">
    <source>
        <dbReference type="EMBL" id="ONK63801.1"/>
    </source>
</evidence>
<gene>
    <name evidence="2" type="ORF">A4U43_C07F19080</name>
</gene>
<feature type="region of interest" description="Disordered" evidence="1">
    <location>
        <begin position="9"/>
        <end position="37"/>
    </location>
</feature>